<dbReference type="SUPFAM" id="SSF53098">
    <property type="entry name" value="Ribonuclease H-like"/>
    <property type="match status" value="1"/>
</dbReference>
<keyword evidence="4" id="KW-0862">Zinc</keyword>
<evidence type="ECO:0000259" key="7">
    <source>
        <dbReference type="Pfam" id="PF05699"/>
    </source>
</evidence>
<evidence type="ECO:0000256" key="6">
    <source>
        <dbReference type="SAM" id="MobiDB-lite"/>
    </source>
</evidence>
<proteinExistence type="predicted"/>
<dbReference type="PANTHER" id="PTHR46481:SF10">
    <property type="entry name" value="ZINC FINGER BED DOMAIN-CONTAINING PROTEIN 39"/>
    <property type="match status" value="1"/>
</dbReference>
<accession>A0A6G0QNS5</accession>
<protein>
    <recommendedName>
        <fullName evidence="7">HAT C-terminal dimerisation domain-containing protein</fullName>
    </recommendedName>
</protein>
<evidence type="ECO:0000256" key="4">
    <source>
        <dbReference type="ARBA" id="ARBA00022833"/>
    </source>
</evidence>
<evidence type="ECO:0000256" key="3">
    <source>
        <dbReference type="ARBA" id="ARBA00022771"/>
    </source>
</evidence>
<feature type="region of interest" description="Disordered" evidence="6">
    <location>
        <begin position="713"/>
        <end position="738"/>
    </location>
</feature>
<dbReference type="InterPro" id="IPR008906">
    <property type="entry name" value="HATC_C_dom"/>
</dbReference>
<name>A0A6G0QNS5_9STRA</name>
<dbReference type="Pfam" id="PF05699">
    <property type="entry name" value="Dimer_Tnp_hAT"/>
    <property type="match status" value="1"/>
</dbReference>
<dbReference type="PANTHER" id="PTHR46481">
    <property type="entry name" value="ZINC FINGER BED DOMAIN-CONTAINING PROTEIN 4"/>
    <property type="match status" value="1"/>
</dbReference>
<organism evidence="8 9">
    <name type="scientific">Phytophthora fragariae</name>
    <dbReference type="NCBI Taxonomy" id="53985"/>
    <lineage>
        <taxon>Eukaryota</taxon>
        <taxon>Sar</taxon>
        <taxon>Stramenopiles</taxon>
        <taxon>Oomycota</taxon>
        <taxon>Peronosporomycetes</taxon>
        <taxon>Peronosporales</taxon>
        <taxon>Peronosporaceae</taxon>
        <taxon>Phytophthora</taxon>
    </lineage>
</organism>
<comment type="subcellular location">
    <subcellularLocation>
        <location evidence="1">Nucleus</location>
    </subcellularLocation>
</comment>
<dbReference type="GO" id="GO:0005634">
    <property type="term" value="C:nucleus"/>
    <property type="evidence" value="ECO:0007669"/>
    <property type="project" value="UniProtKB-SubCell"/>
</dbReference>
<keyword evidence="3" id="KW-0863">Zinc-finger</keyword>
<dbReference type="EMBL" id="QXFY01002550">
    <property type="protein sequence ID" value="KAE9295730.1"/>
    <property type="molecule type" value="Genomic_DNA"/>
</dbReference>
<keyword evidence="5" id="KW-0539">Nucleus</keyword>
<keyword evidence="2" id="KW-0479">Metal-binding</keyword>
<feature type="compositionally biased region" description="Polar residues" evidence="6">
    <location>
        <begin position="47"/>
        <end position="59"/>
    </location>
</feature>
<feature type="region of interest" description="Disordered" evidence="6">
    <location>
        <begin position="1"/>
        <end position="88"/>
    </location>
</feature>
<feature type="compositionally biased region" description="Acidic residues" evidence="6">
    <location>
        <begin position="75"/>
        <end position="86"/>
    </location>
</feature>
<sequence>MVISEVPASPGDITRCLFPAKKNKKRKKAKGTKRPPVQLRFVLSPLPKTSSARNEGTSSEGHRGETSLTTAPEETVIESEEEETAEPDLQTYPVPSKLYDISGAHNPYRYTFIKLVPRPEFEHLQKPGNKHARVAYCTKCNAEVDFEKGRSRVKMHLQVHHPAYFRDCEKKKKSARDGKVTIASGAPHSTPSKKRVVVVTPEQQHRANQYLALWIAKNMRPLVIVEDEGLAFYVRYITETLGGISLKVPGRTQVRADIVQLAVELRAELKGMIKEGCRYYAVTTDICTSMTTEGYVSLTLHYLDLKFRPCNWTLEIERFPGLHSGEAIADGLTKIFKRWGLNPSLCMKLVRDDASNAVLAGNLMGVPHMSCIAHSLHLVVAGALIKRTRKVSDLANSLGLVLESAPESPQGTGGTVGPVLPAPPAIAGLVAVPHDDVAKSADNEAEPWEQERSIRELANFLRQWHVMEQLYALDEVRDLVQKFRSLATYFHSSQKATSCLNVIQNRLIAEDRTGEDELHARARRPLKVMTDCPTRWNSARDMLARMIELMQPLTGFFRHLKTAKGKKEFQRVPKLFQPDSKDWFTIKCLIALLDPIAATSELLGGQGYPTLALAFPCLRQIERTLKRDDLFDEEALLVEDAPYKQTVLDLMTTVRLAFVDLFERRFADLPTDLLWISYLDPRLTNMEGLTNDQCKEAITGLIDAAIAMATQDNLNQSQSPQSDKDSNVSQGSSIPKKQRTTALEGVFGKRARRDAQVGADACVKRHEIRCNAEVYRYLDEVADTEFDVDPLEWWRLHGRSYPYLAPLARQWLACVATSVPSERAF</sequence>
<reference evidence="8 9" key="1">
    <citation type="submission" date="2018-09" db="EMBL/GenBank/DDBJ databases">
        <title>Genomic investigation of the strawberry pathogen Phytophthora fragariae indicates pathogenicity is determined by transcriptional variation in three key races.</title>
        <authorList>
            <person name="Adams T.M."/>
            <person name="Armitage A.D."/>
            <person name="Sobczyk M.K."/>
            <person name="Bates H.J."/>
            <person name="Dunwell J.M."/>
            <person name="Nellist C.F."/>
            <person name="Harrison R.J."/>
        </authorList>
    </citation>
    <scope>NUCLEOTIDE SEQUENCE [LARGE SCALE GENOMIC DNA]</scope>
    <source>
        <strain evidence="8 9">NOV-77</strain>
    </source>
</reference>
<evidence type="ECO:0000256" key="1">
    <source>
        <dbReference type="ARBA" id="ARBA00004123"/>
    </source>
</evidence>
<dbReference type="GO" id="GO:0046983">
    <property type="term" value="F:protein dimerization activity"/>
    <property type="evidence" value="ECO:0007669"/>
    <property type="project" value="InterPro"/>
</dbReference>
<dbReference type="Proteomes" id="UP000486351">
    <property type="component" value="Unassembled WGS sequence"/>
</dbReference>
<dbReference type="AlphaFoldDB" id="A0A6G0QNS5"/>
<evidence type="ECO:0000313" key="9">
    <source>
        <dbReference type="Proteomes" id="UP000486351"/>
    </source>
</evidence>
<feature type="compositionally biased region" description="Basic residues" evidence="6">
    <location>
        <begin position="21"/>
        <end position="33"/>
    </location>
</feature>
<dbReference type="InterPro" id="IPR052035">
    <property type="entry name" value="ZnF_BED_domain_contain"/>
</dbReference>
<feature type="domain" description="HAT C-terminal dimerisation" evidence="7">
    <location>
        <begin position="774"/>
        <end position="825"/>
    </location>
</feature>
<feature type="compositionally biased region" description="Polar residues" evidence="6">
    <location>
        <begin position="713"/>
        <end position="735"/>
    </location>
</feature>
<comment type="caution">
    <text evidence="8">The sequence shown here is derived from an EMBL/GenBank/DDBJ whole genome shotgun (WGS) entry which is preliminary data.</text>
</comment>
<dbReference type="InterPro" id="IPR012337">
    <property type="entry name" value="RNaseH-like_sf"/>
</dbReference>
<dbReference type="GO" id="GO:0008270">
    <property type="term" value="F:zinc ion binding"/>
    <property type="evidence" value="ECO:0007669"/>
    <property type="project" value="UniProtKB-KW"/>
</dbReference>
<evidence type="ECO:0000313" key="8">
    <source>
        <dbReference type="EMBL" id="KAE9295730.1"/>
    </source>
</evidence>
<evidence type="ECO:0000256" key="5">
    <source>
        <dbReference type="ARBA" id="ARBA00023242"/>
    </source>
</evidence>
<evidence type="ECO:0000256" key="2">
    <source>
        <dbReference type="ARBA" id="ARBA00022723"/>
    </source>
</evidence>
<gene>
    <name evidence="8" type="ORF">PF008_g24186</name>
</gene>